<evidence type="ECO:0000259" key="3">
    <source>
        <dbReference type="Pfam" id="PF00171"/>
    </source>
</evidence>
<dbReference type="SUPFAM" id="SSF53720">
    <property type="entry name" value="ALDH-like"/>
    <property type="match status" value="1"/>
</dbReference>
<feature type="non-terminal residue" evidence="4">
    <location>
        <position position="82"/>
    </location>
</feature>
<dbReference type="PANTHER" id="PTHR43111:SF1">
    <property type="entry name" value="ALDEHYDE DEHYDROGENASE B-RELATED"/>
    <property type="match status" value="1"/>
</dbReference>
<evidence type="ECO:0000313" key="4">
    <source>
        <dbReference type="EMBL" id="MDD7963702.1"/>
    </source>
</evidence>
<evidence type="ECO:0000256" key="1">
    <source>
        <dbReference type="ARBA" id="ARBA00009986"/>
    </source>
</evidence>
<dbReference type="RefSeq" id="WP_274265088.1">
    <property type="nucleotide sequence ID" value="NZ_JAQZCI010000071.1"/>
</dbReference>
<dbReference type="InterPro" id="IPR016161">
    <property type="entry name" value="Ald_DH/histidinol_DH"/>
</dbReference>
<accession>A0ABT5SLI4</accession>
<comment type="similarity">
    <text evidence="1">Belongs to the aldehyde dehydrogenase family.</text>
</comment>
<dbReference type="EMBL" id="JAQZCI010000071">
    <property type="protein sequence ID" value="MDD7963702.1"/>
    <property type="molecule type" value="Genomic_DNA"/>
</dbReference>
<evidence type="ECO:0000256" key="2">
    <source>
        <dbReference type="ARBA" id="ARBA00023002"/>
    </source>
</evidence>
<protein>
    <submittedName>
        <fullName evidence="4">Aldehyde dehydrogenase family protein</fullName>
    </submittedName>
</protein>
<feature type="domain" description="Aldehyde dehydrogenase" evidence="3">
    <location>
        <begin position="4"/>
        <end position="81"/>
    </location>
</feature>
<sequence length="82" mass="8931">GGEWREPHSGKYFDNVSTVTGLPICEIPRSDAADIEAALDAAHAAKDAWGKTSVAERSLILNKIADRMEANFEKLATAETWD</sequence>
<dbReference type="InterPro" id="IPR015590">
    <property type="entry name" value="Aldehyde_DH_dom"/>
</dbReference>
<proteinExistence type="inferred from homology"/>
<reference evidence="4 5" key="1">
    <citation type="submission" date="2023-02" db="EMBL/GenBank/DDBJ databases">
        <title>Study of novel species of the Microbacterium genus.</title>
        <authorList>
            <person name="Arroyo-Herrera I."/>
            <person name="Roman-Ponce B."/>
            <person name="Vasquez-Murrieta M.S."/>
        </authorList>
    </citation>
    <scope>NUCLEOTIDE SEQUENCE [LARGE SCALE GENOMIC DNA]</scope>
    <source>
        <strain evidence="4 5">NE1TT3</strain>
    </source>
</reference>
<dbReference type="PANTHER" id="PTHR43111">
    <property type="entry name" value="ALDEHYDE DEHYDROGENASE B-RELATED"/>
    <property type="match status" value="1"/>
</dbReference>
<dbReference type="Pfam" id="PF00171">
    <property type="entry name" value="Aldedh"/>
    <property type="match status" value="1"/>
</dbReference>
<evidence type="ECO:0000313" key="5">
    <source>
        <dbReference type="Proteomes" id="UP001218170"/>
    </source>
</evidence>
<comment type="caution">
    <text evidence="4">The sequence shown here is derived from an EMBL/GenBank/DDBJ whole genome shotgun (WGS) entry which is preliminary data.</text>
</comment>
<dbReference type="Proteomes" id="UP001218170">
    <property type="component" value="Unassembled WGS sequence"/>
</dbReference>
<keyword evidence="5" id="KW-1185">Reference proteome</keyword>
<dbReference type="Gene3D" id="3.40.605.10">
    <property type="entry name" value="Aldehyde Dehydrogenase, Chain A, domain 1"/>
    <property type="match status" value="1"/>
</dbReference>
<gene>
    <name evidence="4" type="ORF">PUW80_15265</name>
</gene>
<feature type="non-terminal residue" evidence="4">
    <location>
        <position position="1"/>
    </location>
</feature>
<dbReference type="InterPro" id="IPR016162">
    <property type="entry name" value="Ald_DH_N"/>
</dbReference>
<organism evidence="4 5">
    <name type="scientific">Microbacterium thalli</name>
    <dbReference type="NCBI Taxonomy" id="3027921"/>
    <lineage>
        <taxon>Bacteria</taxon>
        <taxon>Bacillati</taxon>
        <taxon>Actinomycetota</taxon>
        <taxon>Actinomycetes</taxon>
        <taxon>Micrococcales</taxon>
        <taxon>Microbacteriaceae</taxon>
        <taxon>Microbacterium</taxon>
    </lineage>
</organism>
<keyword evidence="2" id="KW-0560">Oxidoreductase</keyword>
<name>A0ABT5SLI4_9MICO</name>